<reference evidence="8 9" key="1">
    <citation type="submission" date="2017-09" db="EMBL/GenBank/DDBJ databases">
        <authorList>
            <person name="Ehlers B."/>
            <person name="Leendertz F.H."/>
        </authorList>
    </citation>
    <scope>NUCLEOTIDE SEQUENCE [LARGE SCALE GENOMIC DNA]</scope>
    <source>
        <strain evidence="8 9">DSM 27208</strain>
    </source>
</reference>
<dbReference type="PRINTS" id="PR00385">
    <property type="entry name" value="P450"/>
</dbReference>
<evidence type="ECO:0000256" key="4">
    <source>
        <dbReference type="ARBA" id="ARBA00023002"/>
    </source>
</evidence>
<accession>A0A285P0N0</accession>
<organism evidence="8 9">
    <name type="scientific">Natronoarchaeum philippinense</name>
    <dbReference type="NCBI Taxonomy" id="558529"/>
    <lineage>
        <taxon>Archaea</taxon>
        <taxon>Methanobacteriati</taxon>
        <taxon>Methanobacteriota</taxon>
        <taxon>Stenosarchaea group</taxon>
        <taxon>Halobacteria</taxon>
        <taxon>Halobacteriales</taxon>
        <taxon>Natronoarchaeaceae</taxon>
    </lineage>
</organism>
<dbReference type="InterPro" id="IPR036396">
    <property type="entry name" value="Cyt_P450_sf"/>
</dbReference>
<proteinExistence type="inferred from homology"/>
<dbReference type="GO" id="GO:0020037">
    <property type="term" value="F:heme binding"/>
    <property type="evidence" value="ECO:0007669"/>
    <property type="project" value="InterPro"/>
</dbReference>
<evidence type="ECO:0000256" key="5">
    <source>
        <dbReference type="ARBA" id="ARBA00023004"/>
    </source>
</evidence>
<keyword evidence="4 7" id="KW-0560">Oxidoreductase</keyword>
<evidence type="ECO:0000256" key="2">
    <source>
        <dbReference type="ARBA" id="ARBA00022617"/>
    </source>
</evidence>
<dbReference type="Proteomes" id="UP000219453">
    <property type="component" value="Unassembled WGS sequence"/>
</dbReference>
<keyword evidence="2 7" id="KW-0349">Heme</keyword>
<dbReference type="EMBL" id="OBEJ01000003">
    <property type="protein sequence ID" value="SNZ15008.1"/>
    <property type="molecule type" value="Genomic_DNA"/>
</dbReference>
<dbReference type="SUPFAM" id="SSF48264">
    <property type="entry name" value="Cytochrome P450"/>
    <property type="match status" value="1"/>
</dbReference>
<sequence>MSDAKSVHTPARTPVFGHGIEYARDPISAIEKWGQQDDIVRLEYPGQSFYLVTGPAQIQEILVKKHGQFTIGPAQRASFQGITDHAVNMSTGDDWQRRRRAINPAFTGDTVEAYRERMIAEVTASIDAWDDGEQFDLHKEMRVSTMRMLADTLLGIDVRGDEDVIIAASDSLIDRANFRRLGRYLPDWIPTPTDRRFEKKVRALNDYVGECIEKRRQGESGEDVCSLLLEASDKGVLSEQEVRHNLVGLLLAGTSSPGGSLTHAWRLLDEHPSVRRSLEAEYEAVAGDDGLDPEDIDELVQTRNVITETLRLYPPTVGVNREATEPVTIGGYEFPEGTQFIMPQWVPQRDERFWDDPEAFDPGRWERDADRPQFAYFPFSGGPRFCPGKKVARQEMIIALAEMVGNVTLDVEVDGEIEFTPSMTLRPKTKHRATVRR</sequence>
<dbReference type="AlphaFoldDB" id="A0A285P0N0"/>
<keyword evidence="6 7" id="KW-0503">Monooxygenase</keyword>
<dbReference type="GO" id="GO:0016705">
    <property type="term" value="F:oxidoreductase activity, acting on paired donors, with incorporation or reduction of molecular oxygen"/>
    <property type="evidence" value="ECO:0007669"/>
    <property type="project" value="InterPro"/>
</dbReference>
<dbReference type="PANTHER" id="PTHR24291">
    <property type="entry name" value="CYTOCHROME P450 FAMILY 4"/>
    <property type="match status" value="1"/>
</dbReference>
<gene>
    <name evidence="8" type="ORF">SAMN06269185_2346</name>
</gene>
<evidence type="ECO:0000256" key="7">
    <source>
        <dbReference type="RuleBase" id="RU000461"/>
    </source>
</evidence>
<dbReference type="OrthoDB" id="9881at2157"/>
<dbReference type="InterPro" id="IPR017972">
    <property type="entry name" value="Cyt_P450_CS"/>
</dbReference>
<evidence type="ECO:0000256" key="3">
    <source>
        <dbReference type="ARBA" id="ARBA00022723"/>
    </source>
</evidence>
<evidence type="ECO:0000256" key="6">
    <source>
        <dbReference type="ARBA" id="ARBA00023033"/>
    </source>
</evidence>
<keyword evidence="3 7" id="KW-0479">Metal-binding</keyword>
<dbReference type="GO" id="GO:0004497">
    <property type="term" value="F:monooxygenase activity"/>
    <property type="evidence" value="ECO:0007669"/>
    <property type="project" value="UniProtKB-KW"/>
</dbReference>
<evidence type="ECO:0000256" key="1">
    <source>
        <dbReference type="ARBA" id="ARBA00010617"/>
    </source>
</evidence>
<keyword evidence="5 7" id="KW-0408">Iron</keyword>
<dbReference type="PROSITE" id="PS00086">
    <property type="entry name" value="CYTOCHROME_P450"/>
    <property type="match status" value="1"/>
</dbReference>
<keyword evidence="9" id="KW-1185">Reference proteome</keyword>
<dbReference type="InterPro" id="IPR050196">
    <property type="entry name" value="Cytochrome_P450_Monoox"/>
</dbReference>
<protein>
    <submittedName>
        <fullName evidence="8">Cytochrome P450</fullName>
    </submittedName>
</protein>
<evidence type="ECO:0000313" key="9">
    <source>
        <dbReference type="Proteomes" id="UP000219453"/>
    </source>
</evidence>
<evidence type="ECO:0000313" key="8">
    <source>
        <dbReference type="EMBL" id="SNZ15008.1"/>
    </source>
</evidence>
<dbReference type="RefSeq" id="WP_097009268.1">
    <property type="nucleotide sequence ID" value="NZ_OBEJ01000003.1"/>
</dbReference>
<dbReference type="Gene3D" id="1.10.630.10">
    <property type="entry name" value="Cytochrome P450"/>
    <property type="match status" value="1"/>
</dbReference>
<dbReference type="InterPro" id="IPR001128">
    <property type="entry name" value="Cyt_P450"/>
</dbReference>
<dbReference type="PRINTS" id="PR00463">
    <property type="entry name" value="EP450I"/>
</dbReference>
<dbReference type="PANTHER" id="PTHR24291:SF50">
    <property type="entry name" value="BIFUNCTIONAL ALBAFLAVENONE MONOOXYGENASE_TERPENE SYNTHASE"/>
    <property type="match status" value="1"/>
</dbReference>
<name>A0A285P0N0_NATPI</name>
<dbReference type="InterPro" id="IPR002401">
    <property type="entry name" value="Cyt_P450_E_grp-I"/>
</dbReference>
<dbReference type="Pfam" id="PF00067">
    <property type="entry name" value="p450"/>
    <property type="match status" value="1"/>
</dbReference>
<comment type="similarity">
    <text evidence="1 7">Belongs to the cytochrome P450 family.</text>
</comment>
<dbReference type="GO" id="GO:0005506">
    <property type="term" value="F:iron ion binding"/>
    <property type="evidence" value="ECO:0007669"/>
    <property type="project" value="InterPro"/>
</dbReference>